<keyword evidence="1" id="KW-0808">Transferase</keyword>
<reference evidence="1 2" key="1">
    <citation type="submission" date="2019-04" db="EMBL/GenBank/DDBJ databases">
        <title>Annotation for the trematode Fasciola gigantica.</title>
        <authorList>
            <person name="Choi Y.-J."/>
        </authorList>
    </citation>
    <scope>NUCLEOTIDE SEQUENCE [LARGE SCALE GENOMIC DNA]</scope>
    <source>
        <strain evidence="1">Uganda_cow_1</strain>
    </source>
</reference>
<sequence length="96" mass="10956">MLNGSGQEFPLLTNWELVKALKAINGSNIVESDYSPRFKSRIPKKPLSFKLKWVKGSIYTALRKEMVQFALTNNYAKEILAALRPKSKQKLCQVQN</sequence>
<dbReference type="OrthoDB" id="2019572at2759"/>
<evidence type="ECO:0000313" key="1">
    <source>
        <dbReference type="EMBL" id="TPP55836.1"/>
    </source>
</evidence>
<dbReference type="AlphaFoldDB" id="A0A504Y5I0"/>
<dbReference type="EMBL" id="SUNJ01015318">
    <property type="protein sequence ID" value="TPP55836.1"/>
    <property type="molecule type" value="Genomic_DNA"/>
</dbReference>
<keyword evidence="2" id="KW-1185">Reference proteome</keyword>
<name>A0A504Y5I0_FASGI</name>
<organism evidence="1 2">
    <name type="scientific">Fasciola gigantica</name>
    <name type="common">Giant liver fluke</name>
    <dbReference type="NCBI Taxonomy" id="46835"/>
    <lineage>
        <taxon>Eukaryota</taxon>
        <taxon>Metazoa</taxon>
        <taxon>Spiralia</taxon>
        <taxon>Lophotrochozoa</taxon>
        <taxon>Platyhelminthes</taxon>
        <taxon>Trematoda</taxon>
        <taxon>Digenea</taxon>
        <taxon>Plagiorchiida</taxon>
        <taxon>Echinostomata</taxon>
        <taxon>Echinostomatoidea</taxon>
        <taxon>Fasciolidae</taxon>
        <taxon>Fasciola</taxon>
    </lineage>
</organism>
<evidence type="ECO:0000313" key="2">
    <source>
        <dbReference type="Proteomes" id="UP000316759"/>
    </source>
</evidence>
<comment type="caution">
    <text evidence="1">The sequence shown here is derived from an EMBL/GenBank/DDBJ whole genome shotgun (WGS) entry which is preliminary data.</text>
</comment>
<dbReference type="GO" id="GO:0008375">
    <property type="term" value="F:acetylglucosaminyltransferase activity"/>
    <property type="evidence" value="ECO:0007669"/>
    <property type="project" value="TreeGrafter"/>
</dbReference>
<protein>
    <submittedName>
        <fullName evidence="1">Putative glycosyltransferase 14 family member</fullName>
    </submittedName>
</protein>
<dbReference type="STRING" id="46835.A0A504Y5I0"/>
<proteinExistence type="predicted"/>
<dbReference type="PANTHER" id="PTHR19297">
    <property type="entry name" value="GLYCOSYLTRANSFERASE 14 FAMILY MEMBER"/>
    <property type="match status" value="1"/>
</dbReference>
<dbReference type="PANTHER" id="PTHR19297:SF191">
    <property type="entry name" value="PROTEIN XYLOSYLTRANSFERASE"/>
    <property type="match status" value="1"/>
</dbReference>
<accession>A0A504Y5I0</accession>
<dbReference type="Proteomes" id="UP000316759">
    <property type="component" value="Unassembled WGS sequence"/>
</dbReference>
<gene>
    <name evidence="1" type="ORF">FGIG_10463</name>
</gene>